<evidence type="ECO:0000256" key="5">
    <source>
        <dbReference type="ARBA" id="ARBA00023125"/>
    </source>
</evidence>
<dbReference type="InterPro" id="IPR003656">
    <property type="entry name" value="Znf_BED"/>
</dbReference>
<dbReference type="InterPro" id="IPR008906">
    <property type="entry name" value="HATC_C_dom"/>
</dbReference>
<proteinExistence type="predicted"/>
<evidence type="ECO:0000256" key="3">
    <source>
        <dbReference type="ARBA" id="ARBA00022771"/>
    </source>
</evidence>
<dbReference type="Proteomes" id="UP000595140">
    <property type="component" value="Unassembled WGS sequence"/>
</dbReference>
<protein>
    <recommendedName>
        <fullName evidence="9">BED-type domain-containing protein</fullName>
    </recommendedName>
</protein>
<keyword evidence="11" id="KW-1185">Reference proteome</keyword>
<dbReference type="GO" id="GO:0005634">
    <property type="term" value="C:nucleus"/>
    <property type="evidence" value="ECO:0007669"/>
    <property type="project" value="UniProtKB-SubCell"/>
</dbReference>
<dbReference type="EMBL" id="OOIL02002582">
    <property type="protein sequence ID" value="VFQ83330.1"/>
    <property type="molecule type" value="Genomic_DNA"/>
</dbReference>
<feature type="region of interest" description="Disordered" evidence="8">
    <location>
        <begin position="705"/>
        <end position="780"/>
    </location>
</feature>
<keyword evidence="4" id="KW-0862">Zinc</keyword>
<dbReference type="InterPro" id="IPR012337">
    <property type="entry name" value="RNaseH-like_sf"/>
</dbReference>
<dbReference type="PROSITE" id="PS50808">
    <property type="entry name" value="ZF_BED"/>
    <property type="match status" value="1"/>
</dbReference>
<feature type="compositionally biased region" description="Acidic residues" evidence="8">
    <location>
        <begin position="740"/>
        <end position="756"/>
    </location>
</feature>
<dbReference type="PANTHER" id="PTHR32166">
    <property type="entry name" value="OSJNBA0013A04.12 PROTEIN"/>
    <property type="match status" value="1"/>
</dbReference>
<dbReference type="Pfam" id="PF05699">
    <property type="entry name" value="Dimer_Tnp_hAT"/>
    <property type="match status" value="1"/>
</dbReference>
<evidence type="ECO:0000256" key="2">
    <source>
        <dbReference type="ARBA" id="ARBA00022723"/>
    </source>
</evidence>
<dbReference type="Pfam" id="PF04937">
    <property type="entry name" value="DUF659"/>
    <property type="match status" value="1"/>
</dbReference>
<comment type="subcellular location">
    <subcellularLocation>
        <location evidence="1">Nucleus</location>
    </subcellularLocation>
</comment>
<evidence type="ECO:0000256" key="8">
    <source>
        <dbReference type="SAM" id="MobiDB-lite"/>
    </source>
</evidence>
<dbReference type="GO" id="GO:0046983">
    <property type="term" value="F:protein dimerization activity"/>
    <property type="evidence" value="ECO:0007669"/>
    <property type="project" value="InterPro"/>
</dbReference>
<dbReference type="GO" id="GO:0003677">
    <property type="term" value="F:DNA binding"/>
    <property type="evidence" value="ECO:0007669"/>
    <property type="project" value="UniProtKB-KW"/>
</dbReference>
<name>A0A484M3B6_9ASTE</name>
<gene>
    <name evidence="10" type="ORF">CCAM_LOCUS25106</name>
</gene>
<evidence type="ECO:0000256" key="1">
    <source>
        <dbReference type="ARBA" id="ARBA00004123"/>
    </source>
</evidence>
<dbReference type="PANTHER" id="PTHR32166:SF74">
    <property type="entry name" value="OS05G0256350 PROTEIN"/>
    <property type="match status" value="1"/>
</dbReference>
<dbReference type="SUPFAM" id="SSF53098">
    <property type="entry name" value="Ribonuclease H-like"/>
    <property type="match status" value="1"/>
</dbReference>
<dbReference type="InterPro" id="IPR007021">
    <property type="entry name" value="DUF659"/>
</dbReference>
<organism evidence="10 11">
    <name type="scientific">Cuscuta campestris</name>
    <dbReference type="NCBI Taxonomy" id="132261"/>
    <lineage>
        <taxon>Eukaryota</taxon>
        <taxon>Viridiplantae</taxon>
        <taxon>Streptophyta</taxon>
        <taxon>Embryophyta</taxon>
        <taxon>Tracheophyta</taxon>
        <taxon>Spermatophyta</taxon>
        <taxon>Magnoliopsida</taxon>
        <taxon>eudicotyledons</taxon>
        <taxon>Gunneridae</taxon>
        <taxon>Pentapetalae</taxon>
        <taxon>asterids</taxon>
        <taxon>lamiids</taxon>
        <taxon>Solanales</taxon>
        <taxon>Convolvulaceae</taxon>
        <taxon>Cuscuteae</taxon>
        <taxon>Cuscuta</taxon>
        <taxon>Cuscuta subgen. Grammica</taxon>
        <taxon>Cuscuta sect. Cleistogrammica</taxon>
    </lineage>
</organism>
<evidence type="ECO:0000256" key="6">
    <source>
        <dbReference type="ARBA" id="ARBA00023242"/>
    </source>
</evidence>
<evidence type="ECO:0000256" key="7">
    <source>
        <dbReference type="PROSITE-ProRule" id="PRU00027"/>
    </source>
</evidence>
<keyword evidence="6" id="KW-0539">Nucleus</keyword>
<keyword evidence="5" id="KW-0238">DNA-binding</keyword>
<keyword evidence="2" id="KW-0479">Metal-binding</keyword>
<dbReference type="GO" id="GO:0008270">
    <property type="term" value="F:zinc ion binding"/>
    <property type="evidence" value="ECO:0007669"/>
    <property type="project" value="UniProtKB-KW"/>
</dbReference>
<feature type="domain" description="BED-type" evidence="9">
    <location>
        <begin position="16"/>
        <end position="73"/>
    </location>
</feature>
<dbReference type="OrthoDB" id="1302261at2759"/>
<evidence type="ECO:0000313" key="10">
    <source>
        <dbReference type="EMBL" id="VFQ83330.1"/>
    </source>
</evidence>
<keyword evidence="3 7" id="KW-0863">Zinc-finger</keyword>
<reference evidence="10 11" key="1">
    <citation type="submission" date="2018-04" db="EMBL/GenBank/DDBJ databases">
        <authorList>
            <person name="Vogel A."/>
        </authorList>
    </citation>
    <scope>NUCLEOTIDE SEQUENCE [LARGE SCALE GENOMIC DNA]</scope>
</reference>
<accession>A0A484M3B6</accession>
<feature type="compositionally biased region" description="Polar residues" evidence="8">
    <location>
        <begin position="714"/>
        <end position="727"/>
    </location>
</feature>
<evidence type="ECO:0000313" key="11">
    <source>
        <dbReference type="Proteomes" id="UP000595140"/>
    </source>
</evidence>
<evidence type="ECO:0000259" key="9">
    <source>
        <dbReference type="PROSITE" id="PS50808"/>
    </source>
</evidence>
<dbReference type="AlphaFoldDB" id="A0A484M3B6"/>
<sequence length="780" mass="88679">MAETIEPRDNPDHRAKSNDPGWKYAFWPDLTNKDAIECKLCDKVLRGGIKRLKQHLKGGYDDTTICPKTTTPIRQEMGNYLLANKRNKTLILNEDGLDGDDEGEVRLRSNVSSAESVHPSSGTSMKRKKAMFTIASPPPPKQNKTVVAMLQKSPEEVVAERHAKGSTQQTLEECTRSKEEKDRVYMHIANFYFENGIPFNAANSRSFEIMIESIGQYGPGLKPPSSYELRVPLLKKAKEETKKLQKKHEIAWKETGCTLMSDGWSDRKGRHLINFLVNSPVGTFFLESINASSESHDANMLAGLLEKQIEKIGPNNVVQVVTDNGSNYKAAGKLLMQRYPKLYWTPCAAHCLDLMLEDIGKLSDFKGQIINAKRVTTFIYRHGRLLDAMRQKTGGRDLVRPGITRFATSFLTLRCMYIHKDALRGLFVCEDWNRSKLAKTEAGKRVQDIVLSTRFWNTVEDCIRASQPLLVVLRIVDGDERPAITEVMPAMDMAKKKITEAFQNKKVLLNKMITIIEDCWQDQMGQKLYGAALFLCPSRYYDIKTENGDKASSLRANFNDVLEKMVVDDAVQQKISNQADDYHAMRVVDWWDAFGNEARELQIFAKRIVGLCCSSSGCERNWSTFEFVHSKKRNRLDQARLNDLVFVKYNRALMRRHKMRDVIDPIILTTIDDCNEWLLGEECSEETINEIPVRDVSRASGAEEPIYYTRRQGKNGSSASTDATPQTHSKRPLNTRQLIDEDDDDVEDEDYGEECELVGASSTPNDDALVLSEEEWEDYD</sequence>
<evidence type="ECO:0000256" key="4">
    <source>
        <dbReference type="ARBA" id="ARBA00022833"/>
    </source>
</evidence>